<feature type="region of interest" description="Disordered" evidence="10">
    <location>
        <begin position="417"/>
        <end position="478"/>
    </location>
</feature>
<dbReference type="Gene3D" id="1.20.1530.20">
    <property type="match status" value="2"/>
</dbReference>
<feature type="transmembrane region" description="Helical" evidence="11">
    <location>
        <begin position="102"/>
        <end position="122"/>
    </location>
</feature>
<comment type="caution">
    <text evidence="14">The sequence shown here is derived from an EMBL/GenBank/DDBJ whole genome shotgun (WGS) entry which is preliminary data.</text>
</comment>
<feature type="transmembrane region" description="Helical" evidence="11">
    <location>
        <begin position="203"/>
        <end position="228"/>
    </location>
</feature>
<keyword evidence="7" id="KW-0406">Ion transport</keyword>
<feature type="transmembrane region" description="Helical" evidence="11">
    <location>
        <begin position="369"/>
        <end position="387"/>
    </location>
</feature>
<evidence type="ECO:0000256" key="9">
    <source>
        <dbReference type="ARBA" id="ARBA00023201"/>
    </source>
</evidence>
<name>A0A0L0N1Z8_TOLOC</name>
<evidence type="ECO:0000256" key="11">
    <source>
        <dbReference type="SAM" id="Phobius"/>
    </source>
</evidence>
<feature type="transmembrane region" description="Helical" evidence="11">
    <location>
        <begin position="164"/>
        <end position="183"/>
    </location>
</feature>
<feature type="transmembrane region" description="Helical" evidence="11">
    <location>
        <begin position="72"/>
        <end position="90"/>
    </location>
</feature>
<dbReference type="InterPro" id="IPR038770">
    <property type="entry name" value="Na+/solute_symporter_sf"/>
</dbReference>
<dbReference type="AlphaFoldDB" id="A0A0L0N1Z8"/>
<feature type="transmembrane region" description="Helical" evidence="11">
    <location>
        <begin position="41"/>
        <end position="60"/>
    </location>
</feature>
<accession>A0A0L0N1Z8</accession>
<dbReference type="GO" id="GO:1902600">
    <property type="term" value="P:proton transmembrane transport"/>
    <property type="evidence" value="ECO:0007669"/>
    <property type="project" value="InterPro"/>
</dbReference>
<evidence type="ECO:0000259" key="13">
    <source>
        <dbReference type="Pfam" id="PF09429"/>
    </source>
</evidence>
<feature type="region of interest" description="Disordered" evidence="10">
    <location>
        <begin position="811"/>
        <end position="839"/>
    </location>
</feature>
<feature type="compositionally biased region" description="Low complexity" evidence="10">
    <location>
        <begin position="814"/>
        <end position="831"/>
    </location>
</feature>
<evidence type="ECO:0000256" key="8">
    <source>
        <dbReference type="ARBA" id="ARBA00023136"/>
    </source>
</evidence>
<keyword evidence="6" id="KW-0915">Sodium</keyword>
<organism evidence="14 15">
    <name type="scientific">Tolypocladium ophioglossoides (strain CBS 100239)</name>
    <name type="common">Snaketongue truffleclub</name>
    <name type="synonym">Elaphocordyceps ophioglossoides</name>
    <dbReference type="NCBI Taxonomy" id="1163406"/>
    <lineage>
        <taxon>Eukaryota</taxon>
        <taxon>Fungi</taxon>
        <taxon>Dikarya</taxon>
        <taxon>Ascomycota</taxon>
        <taxon>Pezizomycotina</taxon>
        <taxon>Sordariomycetes</taxon>
        <taxon>Hypocreomycetidae</taxon>
        <taxon>Hypocreales</taxon>
        <taxon>Ophiocordycipitaceae</taxon>
        <taxon>Tolypocladium</taxon>
    </lineage>
</organism>
<keyword evidence="4 11" id="KW-0812">Transmembrane</keyword>
<reference evidence="14 15" key="1">
    <citation type="journal article" date="2015" name="BMC Genomics">
        <title>The genome of the truffle-parasite Tolypocladium ophioglossoides and the evolution of antifungal peptaibiotics.</title>
        <authorList>
            <person name="Quandt C.A."/>
            <person name="Bushley K.E."/>
            <person name="Spatafora J.W."/>
        </authorList>
    </citation>
    <scope>NUCLEOTIDE SEQUENCE [LARGE SCALE GENOMIC DNA]</scope>
    <source>
        <strain evidence="14 15">CBS 100239</strain>
    </source>
</reference>
<keyword evidence="5 11" id="KW-1133">Transmembrane helix</keyword>
<evidence type="ECO:0000256" key="5">
    <source>
        <dbReference type="ARBA" id="ARBA00022989"/>
    </source>
</evidence>
<evidence type="ECO:0000256" key="7">
    <source>
        <dbReference type="ARBA" id="ARBA00023065"/>
    </source>
</evidence>
<evidence type="ECO:0000313" key="14">
    <source>
        <dbReference type="EMBL" id="KND88102.1"/>
    </source>
</evidence>
<keyword evidence="9" id="KW-0739">Sodium transport</keyword>
<dbReference type="InterPro" id="IPR006153">
    <property type="entry name" value="Cation/H_exchanger_TM"/>
</dbReference>
<proteinExistence type="predicted"/>
<evidence type="ECO:0000313" key="15">
    <source>
        <dbReference type="Proteomes" id="UP000036947"/>
    </source>
</evidence>
<dbReference type="GO" id="GO:0006396">
    <property type="term" value="P:RNA processing"/>
    <property type="evidence" value="ECO:0007669"/>
    <property type="project" value="InterPro"/>
</dbReference>
<evidence type="ECO:0000256" key="10">
    <source>
        <dbReference type="SAM" id="MobiDB-lite"/>
    </source>
</evidence>
<evidence type="ECO:0000256" key="2">
    <source>
        <dbReference type="ARBA" id="ARBA00022448"/>
    </source>
</evidence>
<gene>
    <name evidence="14" type="ORF">TOPH_07262</name>
</gene>
<dbReference type="EMBL" id="LFRF01000029">
    <property type="protein sequence ID" value="KND88102.1"/>
    <property type="molecule type" value="Genomic_DNA"/>
</dbReference>
<evidence type="ECO:0000256" key="1">
    <source>
        <dbReference type="ARBA" id="ARBA00004141"/>
    </source>
</evidence>
<sequence>MQQQPPSGWAALAYREPSITNILIQASFLLASNVLNHVVDLLLYCGLVGQILVGVAWGIPGGGILPKEVESTMVQLGYIGLILIVFEGGLSTDFRSLKANIFLSTGVAVTGIGVPIALSFILEPLIGVSRLQCFAAGAALCSTSLGTTFTVLRSSGLTDSRLGVVLASAAMLDDVVGLVMVQVVSNLGAADAALSAATTLRPILVSLAFAVLTPAVCLVLIKPMTLALNSHRQRHSGSRIDKLLRERGAALATHTMFLLGMVTVSSYAGTSNLFAAYIAGAVISWWDVEVPHDAPLEGPAQQGATATSSASALDSTDTDSSCKSSGQAVYTYSYEPVVQRLLQPFFFGSIGFSIPITQMFSGAVVWKGIVYAILMCFGKLACGVWLIRFPGVMTAIKYHVKRLKVVGRGSISTAVELHRRSKQMSDETQEESAATEHQRQGNKGPGDDSGDTVSAPDGRSPCESNSAEGAGCDQGQAASINSSANPMRPLSIYPAAILGCAMVARGEIGFLISSLAQSSGVFGGADDAGVSEMFLVVTWAIVLCTILGPLCTGDCTFTTRAISAHQWPRMPKEKNYNPVQAQRKADKAKAIKKGKAEVQDRRNERLARKNPERIQKQLDDLKAITSKGGKLTSHEEQTLGGLEKELRAVTRAREAVGDRAPTFRGRRDDGGPGVLGKRRRGSQDASSSEEEVPEDVQRIPMPRDTPPPIPKGVLDKWYSKRRARRNVENAARQERDGQEGDGGTEKATKEMPVTEPKTVYEAKPVMRDLRQEAVSAFVPAAVQVKMAKGRGQGGLMEPEEADRLEREGYLKSTPAESRAAGAAPASRTVTVEEVEDEEG</sequence>
<feature type="domain" description="Cation/H+ exchanger transmembrane" evidence="12">
    <location>
        <begin position="47"/>
        <end position="397"/>
    </location>
</feature>
<keyword evidence="15" id="KW-1185">Reference proteome</keyword>
<dbReference type="PANTHER" id="PTHR43562:SF3">
    <property type="entry name" value="SODIUM ION_PROTON EXCHANGER (EUROFUNG)"/>
    <property type="match status" value="1"/>
</dbReference>
<evidence type="ECO:0000256" key="4">
    <source>
        <dbReference type="ARBA" id="ARBA00022692"/>
    </source>
</evidence>
<evidence type="ECO:0000259" key="12">
    <source>
        <dbReference type="Pfam" id="PF00999"/>
    </source>
</evidence>
<dbReference type="PANTHER" id="PTHR43562">
    <property type="entry name" value="NAPA-TYPE SODIUM/HYDROGEN ANTIPORTER"/>
    <property type="match status" value="1"/>
</dbReference>
<keyword evidence="3" id="KW-0050">Antiport</keyword>
<dbReference type="Proteomes" id="UP000036947">
    <property type="component" value="Unassembled WGS sequence"/>
</dbReference>
<dbReference type="Pfam" id="PF00999">
    <property type="entry name" value="Na_H_Exchanger"/>
    <property type="match status" value="1"/>
</dbReference>
<keyword evidence="2" id="KW-0813">Transport</keyword>
<feature type="transmembrane region" description="Helical" evidence="11">
    <location>
        <begin position="134"/>
        <end position="152"/>
    </location>
</feature>
<dbReference type="Pfam" id="PF09429">
    <property type="entry name" value="Wbp11"/>
    <property type="match status" value="1"/>
</dbReference>
<keyword evidence="8 11" id="KW-0472">Membrane</keyword>
<dbReference type="OrthoDB" id="1288932at2759"/>
<protein>
    <submittedName>
        <fullName evidence="14">Uncharacterized protein</fullName>
    </submittedName>
</protein>
<feature type="compositionally biased region" description="Basic and acidic residues" evidence="10">
    <location>
        <begin position="583"/>
        <end position="612"/>
    </location>
</feature>
<evidence type="ECO:0000256" key="6">
    <source>
        <dbReference type="ARBA" id="ARBA00023053"/>
    </source>
</evidence>
<evidence type="ECO:0000256" key="3">
    <source>
        <dbReference type="ARBA" id="ARBA00022449"/>
    </source>
</evidence>
<feature type="compositionally biased region" description="Basic and acidic residues" evidence="10">
    <location>
        <begin position="632"/>
        <end position="657"/>
    </location>
</feature>
<feature type="region of interest" description="Disordered" evidence="10">
    <location>
        <begin position="625"/>
        <end position="761"/>
    </location>
</feature>
<feature type="region of interest" description="Disordered" evidence="10">
    <location>
        <begin position="576"/>
        <end position="612"/>
    </location>
</feature>
<dbReference type="GO" id="GO:0006814">
    <property type="term" value="P:sodium ion transport"/>
    <property type="evidence" value="ECO:0007669"/>
    <property type="project" value="UniProtKB-KW"/>
</dbReference>
<feature type="compositionally biased region" description="Basic and acidic residues" evidence="10">
    <location>
        <begin position="725"/>
        <end position="749"/>
    </location>
</feature>
<dbReference type="GO" id="GO:0015297">
    <property type="term" value="F:antiporter activity"/>
    <property type="evidence" value="ECO:0007669"/>
    <property type="project" value="UniProtKB-KW"/>
</dbReference>
<dbReference type="InterPro" id="IPR019007">
    <property type="entry name" value="Wbp11/ELF5/Saf1_N"/>
</dbReference>
<comment type="subcellular location">
    <subcellularLocation>
        <location evidence="1">Membrane</location>
        <topology evidence="1">Multi-pass membrane protein</topology>
    </subcellularLocation>
</comment>
<feature type="domain" description="Wbp11/ELF5/Saf1 N-terminal" evidence="13">
    <location>
        <begin position="573"/>
        <end position="650"/>
    </location>
</feature>
<dbReference type="GO" id="GO:0016020">
    <property type="term" value="C:membrane"/>
    <property type="evidence" value="ECO:0007669"/>
    <property type="project" value="UniProtKB-SubCell"/>
</dbReference>